<dbReference type="GO" id="GO:0005886">
    <property type="term" value="C:plasma membrane"/>
    <property type="evidence" value="ECO:0007669"/>
    <property type="project" value="TreeGrafter"/>
</dbReference>
<evidence type="ECO:0000313" key="2">
    <source>
        <dbReference type="EMBL" id="RWS18532.1"/>
    </source>
</evidence>
<evidence type="ECO:0000259" key="1">
    <source>
        <dbReference type="Pfam" id="PF00168"/>
    </source>
</evidence>
<dbReference type="GO" id="GO:0048791">
    <property type="term" value="P:calcium ion-regulated exocytosis of neurotransmitter"/>
    <property type="evidence" value="ECO:0007669"/>
    <property type="project" value="TreeGrafter"/>
</dbReference>
<sequence length="103" mass="12381">IITKTLVFSIYDYDRFWKHDQIGEIKIPMNHVHLAQTIEEWRDLQNVEEEGPVIGIYCPIHQDIICGWVPVYLDNMVYESVHRKKFLKSTSFLDDWCHSIFRQ</sequence>
<feature type="non-terminal residue" evidence="2">
    <location>
        <position position="1"/>
    </location>
</feature>
<feature type="domain" description="C2" evidence="1">
    <location>
        <begin position="4"/>
        <end position="44"/>
    </location>
</feature>
<accession>A0A443RTB0</accession>
<dbReference type="GO" id="GO:0030672">
    <property type="term" value="C:synaptic vesicle membrane"/>
    <property type="evidence" value="ECO:0007669"/>
    <property type="project" value="TreeGrafter"/>
</dbReference>
<proteinExistence type="predicted"/>
<organism evidence="2 3">
    <name type="scientific">Leptotrombidium deliense</name>
    <dbReference type="NCBI Taxonomy" id="299467"/>
    <lineage>
        <taxon>Eukaryota</taxon>
        <taxon>Metazoa</taxon>
        <taxon>Ecdysozoa</taxon>
        <taxon>Arthropoda</taxon>
        <taxon>Chelicerata</taxon>
        <taxon>Arachnida</taxon>
        <taxon>Acari</taxon>
        <taxon>Acariformes</taxon>
        <taxon>Trombidiformes</taxon>
        <taxon>Prostigmata</taxon>
        <taxon>Anystina</taxon>
        <taxon>Parasitengona</taxon>
        <taxon>Trombiculoidea</taxon>
        <taxon>Trombiculidae</taxon>
        <taxon>Leptotrombidium</taxon>
    </lineage>
</organism>
<dbReference type="VEuPathDB" id="VectorBase:LDEU013508"/>
<dbReference type="GO" id="GO:0048488">
    <property type="term" value="P:synaptic vesicle endocytosis"/>
    <property type="evidence" value="ECO:0007669"/>
    <property type="project" value="TreeGrafter"/>
</dbReference>
<dbReference type="Pfam" id="PF00168">
    <property type="entry name" value="C2"/>
    <property type="match status" value="1"/>
</dbReference>
<dbReference type="PANTHER" id="PTHR10024">
    <property type="entry name" value="SYNAPTOTAGMIN"/>
    <property type="match status" value="1"/>
</dbReference>
<protein>
    <submittedName>
        <fullName evidence="2">Synaptotagmin 1-like protein</fullName>
    </submittedName>
</protein>
<dbReference type="AlphaFoldDB" id="A0A443RTB0"/>
<reference evidence="2 3" key="1">
    <citation type="journal article" date="2018" name="Gigascience">
        <title>Genomes of trombidid mites reveal novel predicted allergens and laterally-transferred genes associated with secondary metabolism.</title>
        <authorList>
            <person name="Dong X."/>
            <person name="Chaisiri K."/>
            <person name="Xia D."/>
            <person name="Armstrong S.D."/>
            <person name="Fang Y."/>
            <person name="Donnelly M.J."/>
            <person name="Kadowaki T."/>
            <person name="McGarry J.W."/>
            <person name="Darby A.C."/>
            <person name="Makepeace B.L."/>
        </authorList>
    </citation>
    <scope>NUCLEOTIDE SEQUENCE [LARGE SCALE GENOMIC DNA]</scope>
    <source>
        <strain evidence="2">UoL-UT</strain>
    </source>
</reference>
<dbReference type="GO" id="GO:0005509">
    <property type="term" value="F:calcium ion binding"/>
    <property type="evidence" value="ECO:0007669"/>
    <property type="project" value="TreeGrafter"/>
</dbReference>
<dbReference type="GO" id="GO:0005544">
    <property type="term" value="F:calcium-dependent phospholipid binding"/>
    <property type="evidence" value="ECO:0007669"/>
    <property type="project" value="TreeGrafter"/>
</dbReference>
<keyword evidence="3" id="KW-1185">Reference proteome</keyword>
<dbReference type="Proteomes" id="UP000288716">
    <property type="component" value="Unassembled WGS sequence"/>
</dbReference>
<dbReference type="SUPFAM" id="SSF49562">
    <property type="entry name" value="C2 domain (Calcium/lipid-binding domain, CaLB)"/>
    <property type="match status" value="1"/>
</dbReference>
<dbReference type="InterPro" id="IPR000008">
    <property type="entry name" value="C2_dom"/>
</dbReference>
<dbReference type="OrthoDB" id="67700at2759"/>
<dbReference type="GO" id="GO:0030276">
    <property type="term" value="F:clathrin binding"/>
    <property type="evidence" value="ECO:0007669"/>
    <property type="project" value="TreeGrafter"/>
</dbReference>
<evidence type="ECO:0000313" key="3">
    <source>
        <dbReference type="Proteomes" id="UP000288716"/>
    </source>
</evidence>
<dbReference type="GO" id="GO:0000149">
    <property type="term" value="F:SNARE binding"/>
    <property type="evidence" value="ECO:0007669"/>
    <property type="project" value="TreeGrafter"/>
</dbReference>
<name>A0A443RTB0_9ACAR</name>
<dbReference type="GO" id="GO:0030424">
    <property type="term" value="C:axon"/>
    <property type="evidence" value="ECO:0007669"/>
    <property type="project" value="TreeGrafter"/>
</dbReference>
<dbReference type="PANTHER" id="PTHR10024:SF227">
    <property type="entry name" value="SYNAPTOTAGMIN 1"/>
    <property type="match status" value="1"/>
</dbReference>
<dbReference type="STRING" id="299467.A0A443RTB0"/>
<dbReference type="InterPro" id="IPR035892">
    <property type="entry name" value="C2_domain_sf"/>
</dbReference>
<dbReference type="GO" id="GO:0031045">
    <property type="term" value="C:dense core granule"/>
    <property type="evidence" value="ECO:0007669"/>
    <property type="project" value="TreeGrafter"/>
</dbReference>
<gene>
    <name evidence="2" type="ORF">B4U80_04802</name>
</gene>
<dbReference type="Gene3D" id="2.60.40.150">
    <property type="entry name" value="C2 domain"/>
    <property type="match status" value="1"/>
</dbReference>
<dbReference type="GO" id="GO:0001786">
    <property type="term" value="F:phosphatidylserine binding"/>
    <property type="evidence" value="ECO:0007669"/>
    <property type="project" value="TreeGrafter"/>
</dbReference>
<dbReference type="EMBL" id="NCKV01038292">
    <property type="protein sequence ID" value="RWS18532.1"/>
    <property type="molecule type" value="Genomic_DNA"/>
</dbReference>
<comment type="caution">
    <text evidence="2">The sequence shown here is derived from an EMBL/GenBank/DDBJ whole genome shotgun (WGS) entry which is preliminary data.</text>
</comment>